<feature type="transmembrane region" description="Helical" evidence="4">
    <location>
        <begin position="190"/>
        <end position="209"/>
    </location>
</feature>
<feature type="transmembrane region" description="Helical" evidence="4">
    <location>
        <begin position="34"/>
        <end position="54"/>
    </location>
</feature>
<dbReference type="InterPro" id="IPR052952">
    <property type="entry name" value="MFS-Transporter"/>
</dbReference>
<dbReference type="RefSeq" id="WP_090806254.1">
    <property type="nucleotide sequence ID" value="NZ_FNKX01000002.1"/>
</dbReference>
<gene>
    <name evidence="6" type="ORF">SAMN05445850_4017</name>
</gene>
<evidence type="ECO:0000256" key="1">
    <source>
        <dbReference type="ARBA" id="ARBA00022692"/>
    </source>
</evidence>
<feature type="transmembrane region" description="Helical" evidence="4">
    <location>
        <begin position="327"/>
        <end position="347"/>
    </location>
</feature>
<dbReference type="PANTHER" id="PTHR23527">
    <property type="entry name" value="BLL3282 PROTEIN"/>
    <property type="match status" value="1"/>
</dbReference>
<evidence type="ECO:0000256" key="4">
    <source>
        <dbReference type="SAM" id="Phobius"/>
    </source>
</evidence>
<evidence type="ECO:0000313" key="7">
    <source>
        <dbReference type="Proteomes" id="UP000199365"/>
    </source>
</evidence>
<feature type="transmembrane region" description="Helical" evidence="4">
    <location>
        <begin position="391"/>
        <end position="412"/>
    </location>
</feature>
<dbReference type="SUPFAM" id="SSF103473">
    <property type="entry name" value="MFS general substrate transporter"/>
    <property type="match status" value="1"/>
</dbReference>
<feature type="transmembrane region" description="Helical" evidence="4">
    <location>
        <begin position="101"/>
        <end position="119"/>
    </location>
</feature>
<sequence>MEKNLASSEGMPASVWTGNDARAASSADTSPYRWVALFIVWAAFLLSYVVRVAWSTVAAPVGASLGIGVSMLGAFVTAFYAGYVIANVVGGMLTDLLGGRAMLTLALLPLGVLTFTFGYTHSLAFGIVIQAAMGFAAGADYSAGMKIIPAWFTRDRGRAMGLYTTATSLAVVIANAVVPSFSARHGWSNAFHMLGIVTFAWGIVTVLLLKNRPSNEAKPARNSLQEMLGLLRNRNLIALSIAGCGGLWATVGFGAWGNALMTRQYGIAPIVAGSIVASFGIGAVIAKPTLGWISDLPGVSRRMMSIGCLIAFAIALLVFGYCSTVHQFYLVAPILGAFSFGYLPVLMAQVSDASGKRLAGASAGWTNAIWQSGSAVSPMVVGSLYGASHSFMLALLTLAIGPAIAVIAMFFVNPHIARE</sequence>
<keyword evidence="1 4" id="KW-0812">Transmembrane</keyword>
<keyword evidence="2 4" id="KW-1133">Transmembrane helix</keyword>
<dbReference type="InterPro" id="IPR020846">
    <property type="entry name" value="MFS_dom"/>
</dbReference>
<organism evidence="6 7">
    <name type="scientific">Paraburkholderia tuberum</name>
    <dbReference type="NCBI Taxonomy" id="157910"/>
    <lineage>
        <taxon>Bacteria</taxon>
        <taxon>Pseudomonadati</taxon>
        <taxon>Pseudomonadota</taxon>
        <taxon>Betaproteobacteria</taxon>
        <taxon>Burkholderiales</taxon>
        <taxon>Burkholderiaceae</taxon>
        <taxon>Paraburkholderia</taxon>
    </lineage>
</organism>
<name>A0A1H1J1Y8_9BURK</name>
<dbReference type="EMBL" id="FNKX01000002">
    <property type="protein sequence ID" value="SDR43962.1"/>
    <property type="molecule type" value="Genomic_DNA"/>
</dbReference>
<dbReference type="InterPro" id="IPR011701">
    <property type="entry name" value="MFS"/>
</dbReference>
<evidence type="ECO:0000259" key="5">
    <source>
        <dbReference type="PROSITE" id="PS50850"/>
    </source>
</evidence>
<keyword evidence="3 4" id="KW-0472">Membrane</keyword>
<dbReference type="Pfam" id="PF07690">
    <property type="entry name" value="MFS_1"/>
    <property type="match status" value="1"/>
</dbReference>
<feature type="transmembrane region" description="Helical" evidence="4">
    <location>
        <begin position="236"/>
        <end position="255"/>
    </location>
</feature>
<evidence type="ECO:0000256" key="2">
    <source>
        <dbReference type="ARBA" id="ARBA00022989"/>
    </source>
</evidence>
<accession>A0A1H1J1Y8</accession>
<feature type="domain" description="Major facilitator superfamily (MFS) profile" evidence="5">
    <location>
        <begin position="35"/>
        <end position="417"/>
    </location>
</feature>
<evidence type="ECO:0000256" key="3">
    <source>
        <dbReference type="ARBA" id="ARBA00023136"/>
    </source>
</evidence>
<reference evidence="7" key="1">
    <citation type="submission" date="2016-10" db="EMBL/GenBank/DDBJ databases">
        <authorList>
            <person name="Varghese N."/>
            <person name="Submissions S."/>
        </authorList>
    </citation>
    <scope>NUCLEOTIDE SEQUENCE [LARGE SCALE GENOMIC DNA]</scope>
    <source>
        <strain evidence="7">DUS833</strain>
    </source>
</reference>
<evidence type="ECO:0000313" key="6">
    <source>
        <dbReference type="EMBL" id="SDR43962.1"/>
    </source>
</evidence>
<dbReference type="InterPro" id="IPR036259">
    <property type="entry name" value="MFS_trans_sf"/>
</dbReference>
<dbReference type="PANTHER" id="PTHR23527:SF1">
    <property type="entry name" value="BLL3282 PROTEIN"/>
    <property type="match status" value="1"/>
</dbReference>
<dbReference type="Gene3D" id="1.20.1250.20">
    <property type="entry name" value="MFS general substrate transporter like domains"/>
    <property type="match status" value="2"/>
</dbReference>
<feature type="transmembrane region" description="Helical" evidence="4">
    <location>
        <begin position="125"/>
        <end position="148"/>
    </location>
</feature>
<feature type="transmembrane region" description="Helical" evidence="4">
    <location>
        <begin position="267"/>
        <end position="290"/>
    </location>
</feature>
<dbReference type="Proteomes" id="UP000199365">
    <property type="component" value="Unassembled WGS sequence"/>
</dbReference>
<feature type="transmembrane region" description="Helical" evidence="4">
    <location>
        <begin position="302"/>
        <end position="321"/>
    </location>
</feature>
<proteinExistence type="predicted"/>
<dbReference type="STRING" id="157910.SAMN05445850_4017"/>
<dbReference type="PROSITE" id="PS50850">
    <property type="entry name" value="MFS"/>
    <property type="match status" value="1"/>
</dbReference>
<feature type="transmembrane region" description="Helical" evidence="4">
    <location>
        <begin position="160"/>
        <end position="178"/>
    </location>
</feature>
<keyword evidence="7" id="KW-1185">Reference proteome</keyword>
<dbReference type="GO" id="GO:0022857">
    <property type="term" value="F:transmembrane transporter activity"/>
    <property type="evidence" value="ECO:0007669"/>
    <property type="project" value="InterPro"/>
</dbReference>
<protein>
    <submittedName>
        <fullName evidence="6">Sugar phosphate permease</fullName>
    </submittedName>
</protein>
<dbReference type="AlphaFoldDB" id="A0A1H1J1Y8"/>
<feature type="transmembrane region" description="Helical" evidence="4">
    <location>
        <begin position="66"/>
        <end position="89"/>
    </location>
</feature>